<dbReference type="EMBL" id="DAAURU010000064">
    <property type="protein sequence ID" value="HAF2609695.1"/>
    <property type="molecule type" value="Genomic_DNA"/>
</dbReference>
<name>A0A744QID3_SALER</name>
<reference evidence="1" key="2">
    <citation type="submission" date="2020-02" db="EMBL/GenBank/DDBJ databases">
        <authorList>
            <consortium name="NCBI Pathogen Detection Project"/>
        </authorList>
    </citation>
    <scope>NUCLEOTIDE SEQUENCE</scope>
    <source>
        <strain evidence="1">MA.CK_07/00001464-1</strain>
    </source>
</reference>
<organism evidence="1">
    <name type="scientific">Salmonella enterica</name>
    <name type="common">Salmonella choleraesuis</name>
    <dbReference type="NCBI Taxonomy" id="28901"/>
    <lineage>
        <taxon>Bacteria</taxon>
        <taxon>Pseudomonadati</taxon>
        <taxon>Pseudomonadota</taxon>
        <taxon>Gammaproteobacteria</taxon>
        <taxon>Enterobacterales</taxon>
        <taxon>Enterobacteriaceae</taxon>
        <taxon>Salmonella</taxon>
    </lineage>
</organism>
<reference evidence="1" key="1">
    <citation type="journal article" date="2018" name="Genome Biol.">
        <title>SKESA: strategic k-mer extension for scrupulous assemblies.</title>
        <authorList>
            <person name="Souvorov A."/>
            <person name="Agarwala R."/>
            <person name="Lipman D.J."/>
        </authorList>
    </citation>
    <scope>NUCLEOTIDE SEQUENCE</scope>
    <source>
        <strain evidence="1">MA.CK_07/00001464-1</strain>
    </source>
</reference>
<accession>A0A744QID3</accession>
<gene>
    <name evidence="1" type="ORF">G8N50_005167</name>
</gene>
<sequence>MFVAVGTVQNDDSVRMKFHRYPAWLILSYSDLNCQAISGKIWLISHILPDSPGAAALIDDVTVQDRMGNRIRVFLTQRYPALVRSRAVIDFPTPVVHIFSRFSLTTGR</sequence>
<dbReference type="AlphaFoldDB" id="A0A744QID3"/>
<comment type="caution">
    <text evidence="1">The sequence shown here is derived from an EMBL/GenBank/DDBJ whole genome shotgun (WGS) entry which is preliminary data.</text>
</comment>
<proteinExistence type="predicted"/>
<evidence type="ECO:0000313" key="1">
    <source>
        <dbReference type="EMBL" id="HAF2609695.1"/>
    </source>
</evidence>
<protein>
    <submittedName>
        <fullName evidence="1">Uncharacterized protein</fullName>
    </submittedName>
</protein>